<dbReference type="Proteomes" id="UP000476411">
    <property type="component" value="Chromosome"/>
</dbReference>
<organism evidence="1 2">
    <name type="scientific">Chitinophaga agri</name>
    <dbReference type="NCBI Taxonomy" id="2703787"/>
    <lineage>
        <taxon>Bacteria</taxon>
        <taxon>Pseudomonadati</taxon>
        <taxon>Bacteroidota</taxon>
        <taxon>Chitinophagia</taxon>
        <taxon>Chitinophagales</taxon>
        <taxon>Chitinophagaceae</taxon>
        <taxon>Chitinophaga</taxon>
    </lineage>
</organism>
<dbReference type="Pfam" id="PF09234">
    <property type="entry name" value="DUF1963"/>
    <property type="match status" value="1"/>
</dbReference>
<dbReference type="InterPro" id="IPR015315">
    <property type="entry name" value="DUF1963"/>
</dbReference>
<dbReference type="AlphaFoldDB" id="A0A6B9ZAR8"/>
<sequence length="97" mass="11257">MYWDQAQDAGYINKIPGYTDGIQGPMEVECQLVRNGLYCGNDWRLLLPIDRDDVGDFVRIYFWIGEQDLVGRNFETAGAFYSAFEAWVHFLKKILVI</sequence>
<evidence type="ECO:0000313" key="2">
    <source>
        <dbReference type="Proteomes" id="UP000476411"/>
    </source>
</evidence>
<dbReference type="RefSeq" id="WP_162330895.1">
    <property type="nucleotide sequence ID" value="NZ_CP048113.1"/>
</dbReference>
<gene>
    <name evidence="1" type="ORF">GWR21_06215</name>
</gene>
<protein>
    <submittedName>
        <fullName evidence="1">DUF1963 domain-containing protein</fullName>
    </submittedName>
</protein>
<keyword evidence="2" id="KW-1185">Reference proteome</keyword>
<dbReference type="KEGG" id="chih:GWR21_06215"/>
<evidence type="ECO:0000313" key="1">
    <source>
        <dbReference type="EMBL" id="QHS59196.1"/>
    </source>
</evidence>
<name>A0A6B9ZAR8_9BACT</name>
<accession>A0A6B9ZAR8</accession>
<dbReference type="SUPFAM" id="SSF103032">
    <property type="entry name" value="Hypothetical protein YwqG"/>
    <property type="match status" value="1"/>
</dbReference>
<dbReference type="EMBL" id="CP048113">
    <property type="protein sequence ID" value="QHS59196.1"/>
    <property type="molecule type" value="Genomic_DNA"/>
</dbReference>
<proteinExistence type="predicted"/>
<dbReference type="Gene3D" id="2.30.320.10">
    <property type="entry name" value="YwqG-like"/>
    <property type="match status" value="1"/>
</dbReference>
<reference evidence="1 2" key="1">
    <citation type="submission" date="2020-01" db="EMBL/GenBank/DDBJ databases">
        <title>Complete genome sequence of Chitinophaga sp. H33E-04 isolated from quinoa roots.</title>
        <authorList>
            <person name="Weon H.-Y."/>
            <person name="Lee S.A."/>
        </authorList>
    </citation>
    <scope>NUCLEOTIDE SEQUENCE [LARGE SCALE GENOMIC DNA]</scope>
    <source>
        <strain evidence="1 2">H33E-04</strain>
    </source>
</reference>
<dbReference type="InterPro" id="IPR035948">
    <property type="entry name" value="YwqG-like_sf"/>
</dbReference>